<dbReference type="Pfam" id="PF00156">
    <property type="entry name" value="Pribosyltran"/>
    <property type="match status" value="1"/>
</dbReference>
<evidence type="ECO:0000256" key="4">
    <source>
        <dbReference type="ARBA" id="ARBA00022679"/>
    </source>
</evidence>
<protein>
    <recommendedName>
        <fullName evidence="2">orotate phosphoribosyltransferase</fullName>
        <ecNumber evidence="2">2.4.2.10</ecNumber>
    </recommendedName>
</protein>
<keyword evidence="5" id="KW-0665">Pyrimidine biosynthesis</keyword>
<gene>
    <name evidence="8" type="ORF">psal_cds_1244</name>
</gene>
<evidence type="ECO:0000256" key="2">
    <source>
        <dbReference type="ARBA" id="ARBA00011971"/>
    </source>
</evidence>
<dbReference type="Gene3D" id="3.40.50.2020">
    <property type="match status" value="1"/>
</dbReference>
<evidence type="ECO:0000256" key="3">
    <source>
        <dbReference type="ARBA" id="ARBA00022676"/>
    </source>
</evidence>
<dbReference type="RefSeq" id="YP_008438651.1">
    <property type="nucleotide sequence ID" value="NC_022098.1"/>
</dbReference>
<evidence type="ECO:0000256" key="5">
    <source>
        <dbReference type="ARBA" id="ARBA00022975"/>
    </source>
</evidence>
<feature type="region of interest" description="Disordered" evidence="6">
    <location>
        <begin position="1"/>
        <end position="27"/>
    </location>
</feature>
<keyword evidence="3 8" id="KW-0328">Glycosyltransferase</keyword>
<dbReference type="PANTHER" id="PTHR19278:SF9">
    <property type="entry name" value="URIDINE 5'-MONOPHOSPHATE SYNTHASE"/>
    <property type="match status" value="1"/>
</dbReference>
<dbReference type="UniPathway" id="UPA00070">
    <property type="reaction ID" value="UER00119"/>
</dbReference>
<dbReference type="GO" id="GO:0019856">
    <property type="term" value="P:pyrimidine nucleobase biosynthetic process"/>
    <property type="evidence" value="ECO:0007669"/>
    <property type="project" value="TreeGrafter"/>
</dbReference>
<evidence type="ECO:0000256" key="1">
    <source>
        <dbReference type="ARBA" id="ARBA00004889"/>
    </source>
</evidence>
<dbReference type="GO" id="GO:0044205">
    <property type="term" value="P:'de novo' UMP biosynthetic process"/>
    <property type="evidence" value="ECO:0007669"/>
    <property type="project" value="UniProtKB-UniPathway"/>
</dbReference>
<proteinExistence type="inferred from homology"/>
<feature type="domain" description="Phosphoribosyltransferase" evidence="7">
    <location>
        <begin position="99"/>
        <end position="200"/>
    </location>
</feature>
<dbReference type="SUPFAM" id="SSF53271">
    <property type="entry name" value="PRTase-like"/>
    <property type="match status" value="1"/>
</dbReference>
<name>S4W4D9_9VIRU</name>
<dbReference type="CDD" id="cd06223">
    <property type="entry name" value="PRTases_typeI"/>
    <property type="match status" value="1"/>
</dbReference>
<evidence type="ECO:0000313" key="9">
    <source>
        <dbReference type="Proteomes" id="UP000204584"/>
    </source>
</evidence>
<evidence type="ECO:0000259" key="7">
    <source>
        <dbReference type="Pfam" id="PF00156"/>
    </source>
</evidence>
<comment type="pathway">
    <text evidence="1">Pyrimidine metabolism; UMP biosynthesis via de novo pathway; UMP from orotate: step 1/2.</text>
</comment>
<organism evidence="8 9">
    <name type="scientific">Pandoravirus salinus</name>
    <dbReference type="NCBI Taxonomy" id="1349410"/>
    <lineage>
        <taxon>Viruses</taxon>
        <taxon>Pandoravirus</taxon>
    </lineage>
</organism>
<dbReference type="EMBL" id="KC977571">
    <property type="protein sequence ID" value="AGO85572.1"/>
    <property type="molecule type" value="Genomic_DNA"/>
</dbReference>
<dbReference type="KEGG" id="vg:16607359"/>
<dbReference type="Proteomes" id="UP000204584">
    <property type="component" value="Segment"/>
</dbReference>
<dbReference type="PANTHER" id="PTHR19278">
    <property type="entry name" value="OROTATE PHOSPHORIBOSYLTRANSFERASE"/>
    <property type="match status" value="1"/>
</dbReference>
<dbReference type="InterPro" id="IPR029057">
    <property type="entry name" value="PRTase-like"/>
</dbReference>
<dbReference type="InterPro" id="IPR000836">
    <property type="entry name" value="PRTase_dom"/>
</dbReference>
<dbReference type="InterPro" id="IPR023031">
    <property type="entry name" value="OPRT"/>
</dbReference>
<sequence>MTDISATPPATAPTPEAPPTTTTTQDKRVVLRWGTADATSRRTMADTLADHLVRTGAVQLRPRDFFAFPKFTTPAYCDLRLALGDVGARHAIAEALAAAIRTRFLAGGAETDATVITIVGVATGGIAYATGVADRLGLPLAYVRAAPKDHGKGKRVEGGLPVGGRCVVVDDVLGTGAAALDAVRALKDYGATVLGVCAIFSYDFDTLLDNVGAAEVPFVRLVDFAATIDRAQASGAIDPVGGDIVRAWYSHRSTWRSA</sequence>
<keyword evidence="4" id="KW-0808">Transferase</keyword>
<dbReference type="HAMAP" id="MF_01208">
    <property type="entry name" value="PyrE"/>
    <property type="match status" value="1"/>
</dbReference>
<dbReference type="GO" id="GO:0004588">
    <property type="term" value="F:orotate phosphoribosyltransferase activity"/>
    <property type="evidence" value="ECO:0007669"/>
    <property type="project" value="UniProtKB-EC"/>
</dbReference>
<dbReference type="GeneID" id="16607359"/>
<reference evidence="8 9" key="1">
    <citation type="journal article" date="2013" name="Science">
        <title>Pandoraviruses: amoeba viruses with genomes up to 2.5 Mb reaching that of parasitic eukaryotes.</title>
        <authorList>
            <person name="Philippe N."/>
            <person name="Legendre M."/>
            <person name="Doutre G."/>
            <person name="Coute Y."/>
            <person name="Poirot O."/>
            <person name="Lescot M."/>
            <person name="Arslan D."/>
            <person name="Seltzer V."/>
            <person name="Bertaux L."/>
            <person name="Bruley C."/>
            <person name="Garin J."/>
            <person name="Claverie J.M."/>
            <person name="Abergel C."/>
        </authorList>
    </citation>
    <scope>NUCLEOTIDE SEQUENCE [LARGE SCALE GENOMIC DNA]</scope>
</reference>
<keyword evidence="9" id="KW-1185">Reference proteome</keyword>
<accession>S4W4D9</accession>
<dbReference type="EC" id="2.4.2.10" evidence="2"/>
<evidence type="ECO:0000256" key="6">
    <source>
        <dbReference type="SAM" id="MobiDB-lite"/>
    </source>
</evidence>
<evidence type="ECO:0000313" key="8">
    <source>
        <dbReference type="EMBL" id="AGO85572.1"/>
    </source>
</evidence>